<dbReference type="STRING" id="77586.A0A0D9X3V6"/>
<dbReference type="GO" id="GO:0003729">
    <property type="term" value="F:mRNA binding"/>
    <property type="evidence" value="ECO:0007669"/>
    <property type="project" value="TreeGrafter"/>
</dbReference>
<evidence type="ECO:0000313" key="5">
    <source>
        <dbReference type="EnsemblPlants" id="LPERR08G01510.1"/>
    </source>
</evidence>
<keyword evidence="6" id="KW-1185">Reference proteome</keyword>
<evidence type="ECO:0000259" key="4">
    <source>
        <dbReference type="PROSITE" id="PS50102"/>
    </source>
</evidence>
<dbReference type="Gramene" id="LPERR08G01510.1">
    <property type="protein sequence ID" value="LPERR08G01510.1"/>
    <property type="gene ID" value="LPERR08G01510"/>
</dbReference>
<dbReference type="Gene3D" id="3.30.70.330">
    <property type="match status" value="2"/>
</dbReference>
<dbReference type="GO" id="GO:0009535">
    <property type="term" value="C:chloroplast thylakoid membrane"/>
    <property type="evidence" value="ECO:0007669"/>
    <property type="project" value="TreeGrafter"/>
</dbReference>
<protein>
    <recommendedName>
        <fullName evidence="4">RRM domain-containing protein</fullName>
    </recommendedName>
</protein>
<dbReference type="PANTHER" id="PTHR48025">
    <property type="entry name" value="OS02G0815200 PROTEIN"/>
    <property type="match status" value="1"/>
</dbReference>
<reference evidence="5" key="3">
    <citation type="submission" date="2015-04" db="UniProtKB">
        <authorList>
            <consortium name="EnsemblPlants"/>
        </authorList>
    </citation>
    <scope>IDENTIFICATION</scope>
</reference>
<dbReference type="SMART" id="SM00360">
    <property type="entry name" value="RRM"/>
    <property type="match status" value="2"/>
</dbReference>
<dbReference type="Pfam" id="PF00076">
    <property type="entry name" value="RRM_1"/>
    <property type="match status" value="2"/>
</dbReference>
<dbReference type="PROSITE" id="PS50102">
    <property type="entry name" value="RRM"/>
    <property type="match status" value="2"/>
</dbReference>
<dbReference type="InterPro" id="IPR000504">
    <property type="entry name" value="RRM_dom"/>
</dbReference>
<dbReference type="InterPro" id="IPR012677">
    <property type="entry name" value="Nucleotide-bd_a/b_plait_sf"/>
</dbReference>
<proteinExistence type="predicted"/>
<dbReference type="EnsemblPlants" id="LPERR08G01510.1">
    <property type="protein sequence ID" value="LPERR08G01510.1"/>
    <property type="gene ID" value="LPERR08G01510"/>
</dbReference>
<evidence type="ECO:0000313" key="6">
    <source>
        <dbReference type="Proteomes" id="UP000032180"/>
    </source>
</evidence>
<evidence type="ECO:0000256" key="1">
    <source>
        <dbReference type="ARBA" id="ARBA00022884"/>
    </source>
</evidence>
<accession>A0A0D9X3V6</accession>
<sequence>MASTTTTSSSSYYYALLHLHLPNPLHSRHLPTPSSPLHRHRCIRLTLSRTSRSPPERRASGGPLAFETEEEEEEGRGWSGAGESQSDSDEEEEQGWLGRGESDEGEGYSGGEEEGWRPPPPRRSRPRELFVSNLPRRCDVDDLYELFRPYGTVLSVEISRDPETGLSRGCGFVTMRSQPEARTAMNALDGFDLDGREMLVKLSSDVVSKRRNINPTHTPPVKDHIFESPHKIYVGNIAWSVEPQELREYFSQCGTVVSTRLLTDRKGGRGRVYGFLSFASAEELEAALKLDNTHFHGRNILVREAHEERQAR</sequence>
<dbReference type="GO" id="GO:1901259">
    <property type="term" value="P:chloroplast rRNA processing"/>
    <property type="evidence" value="ECO:0007669"/>
    <property type="project" value="TreeGrafter"/>
</dbReference>
<reference evidence="6" key="2">
    <citation type="submission" date="2013-12" db="EMBL/GenBank/DDBJ databases">
        <authorList>
            <person name="Yu Y."/>
            <person name="Lee S."/>
            <person name="de Baynast K."/>
            <person name="Wissotski M."/>
            <person name="Liu L."/>
            <person name="Talag J."/>
            <person name="Goicoechea J."/>
            <person name="Angelova A."/>
            <person name="Jetty R."/>
            <person name="Kudrna D."/>
            <person name="Golser W."/>
            <person name="Rivera L."/>
            <person name="Zhang J."/>
            <person name="Wing R."/>
        </authorList>
    </citation>
    <scope>NUCLEOTIDE SEQUENCE</scope>
</reference>
<evidence type="ECO:0000256" key="3">
    <source>
        <dbReference type="SAM" id="MobiDB-lite"/>
    </source>
</evidence>
<dbReference type="eggNOG" id="KOG0118">
    <property type="taxonomic scope" value="Eukaryota"/>
</dbReference>
<reference evidence="5 6" key="1">
    <citation type="submission" date="2012-08" db="EMBL/GenBank/DDBJ databases">
        <title>Oryza genome evolution.</title>
        <authorList>
            <person name="Wing R.A."/>
        </authorList>
    </citation>
    <scope>NUCLEOTIDE SEQUENCE</scope>
</reference>
<dbReference type="HOGENOM" id="CLU_931728_0_0_1"/>
<feature type="domain" description="RRM" evidence="4">
    <location>
        <begin position="230"/>
        <end position="307"/>
    </location>
</feature>
<keyword evidence="1 2" id="KW-0694">RNA-binding</keyword>
<dbReference type="InterPro" id="IPR050502">
    <property type="entry name" value="Euk_RNA-bind_prot"/>
</dbReference>
<feature type="domain" description="RRM" evidence="4">
    <location>
        <begin position="127"/>
        <end position="205"/>
    </location>
</feature>
<feature type="region of interest" description="Disordered" evidence="3">
    <location>
        <begin position="45"/>
        <end position="128"/>
    </location>
</feature>
<dbReference type="InterPro" id="IPR035979">
    <property type="entry name" value="RBD_domain_sf"/>
</dbReference>
<dbReference type="Proteomes" id="UP000032180">
    <property type="component" value="Chromosome 8"/>
</dbReference>
<evidence type="ECO:0000256" key="2">
    <source>
        <dbReference type="PROSITE-ProRule" id="PRU00176"/>
    </source>
</evidence>
<name>A0A0D9X3V6_9ORYZ</name>
<dbReference type="PANTHER" id="PTHR48025:SF7">
    <property type="entry name" value="RNA-BINDING (RRM_RBD_RNP MOTIFS) FAMILY PROTEIN"/>
    <property type="match status" value="1"/>
</dbReference>
<organism evidence="5 6">
    <name type="scientific">Leersia perrieri</name>
    <dbReference type="NCBI Taxonomy" id="77586"/>
    <lineage>
        <taxon>Eukaryota</taxon>
        <taxon>Viridiplantae</taxon>
        <taxon>Streptophyta</taxon>
        <taxon>Embryophyta</taxon>
        <taxon>Tracheophyta</taxon>
        <taxon>Spermatophyta</taxon>
        <taxon>Magnoliopsida</taxon>
        <taxon>Liliopsida</taxon>
        <taxon>Poales</taxon>
        <taxon>Poaceae</taxon>
        <taxon>BOP clade</taxon>
        <taxon>Oryzoideae</taxon>
        <taxon>Oryzeae</taxon>
        <taxon>Oryzinae</taxon>
        <taxon>Leersia</taxon>
    </lineage>
</organism>
<dbReference type="SUPFAM" id="SSF54928">
    <property type="entry name" value="RNA-binding domain, RBD"/>
    <property type="match status" value="2"/>
</dbReference>
<dbReference type="AlphaFoldDB" id="A0A0D9X3V6"/>